<proteinExistence type="predicted"/>
<organism evidence="1 2">
    <name type="scientific">Melia azedarach</name>
    <name type="common">Chinaberry tree</name>
    <dbReference type="NCBI Taxonomy" id="155640"/>
    <lineage>
        <taxon>Eukaryota</taxon>
        <taxon>Viridiplantae</taxon>
        <taxon>Streptophyta</taxon>
        <taxon>Embryophyta</taxon>
        <taxon>Tracheophyta</taxon>
        <taxon>Spermatophyta</taxon>
        <taxon>Magnoliopsida</taxon>
        <taxon>eudicotyledons</taxon>
        <taxon>Gunneridae</taxon>
        <taxon>Pentapetalae</taxon>
        <taxon>rosids</taxon>
        <taxon>malvids</taxon>
        <taxon>Sapindales</taxon>
        <taxon>Meliaceae</taxon>
        <taxon>Melia</taxon>
    </lineage>
</organism>
<name>A0ACC1YE08_MELAZ</name>
<reference evidence="1 2" key="1">
    <citation type="journal article" date="2023" name="Science">
        <title>Complex scaffold remodeling in plant triterpene biosynthesis.</title>
        <authorList>
            <person name="De La Pena R."/>
            <person name="Hodgson H."/>
            <person name="Liu J.C."/>
            <person name="Stephenson M.J."/>
            <person name="Martin A.C."/>
            <person name="Owen C."/>
            <person name="Harkess A."/>
            <person name="Leebens-Mack J."/>
            <person name="Jimenez L.E."/>
            <person name="Osbourn A."/>
            <person name="Sattely E.S."/>
        </authorList>
    </citation>
    <scope>NUCLEOTIDE SEQUENCE [LARGE SCALE GENOMIC DNA]</scope>
    <source>
        <strain evidence="2">cv. JPN11</strain>
        <tissue evidence="1">Leaf</tissue>
    </source>
</reference>
<accession>A0ACC1YE08</accession>
<dbReference type="EMBL" id="CM051397">
    <property type="protein sequence ID" value="KAJ4721644.1"/>
    <property type="molecule type" value="Genomic_DNA"/>
</dbReference>
<dbReference type="Proteomes" id="UP001164539">
    <property type="component" value="Chromosome 4"/>
</dbReference>
<protein>
    <submittedName>
        <fullName evidence="1">Endoribonuclease Dicer-like</fullName>
    </submittedName>
</protein>
<evidence type="ECO:0000313" key="1">
    <source>
        <dbReference type="EMBL" id="KAJ4721644.1"/>
    </source>
</evidence>
<sequence>MGVVNKKMDTTQQGSGSEPGTYEQPIYFPPELVNQCPQESKITYHCYLIELKQKFDFNVSVHDIVLATRTELESDIIANMNLDLQVDRGILTVNLKHIGVMHLTPEEVLTARRFQITLFRVLIDRSTDKVREILDGFQLGNNLEMDYLLLPFSSSRGQWIDWNSVESVLVSCDNVWKNHTNCSMEGNAGVFRTKTGPLCTCMIQNSLVYTPHNGNIYCVMGVLEDLNANSIMRGGSKITYKEHYERRHGIQLCFDQQLLLSGRDIFRVQNYLIKCRQQKKKEPSNTSVQLPPELCRLIMSPVSVSTIYSFTFVPSIMHRLQSLLLAVNLKKMLLDHCTQNLDIPTVKVLEAITTTNCQESYNLKSLATLGDSFLKYAVSQHLFKTYQKDREGLLTAEKEKVISNVALCKRGFDHKLPGFIRTESFRPERWMIPGDNSGSDSLNEDSLSHTRKIYVVGTRKVDMKTVADAVEALIGAFLSTGGENAGLIFLDRIGIKVDFLNIPYDRPFQVYAERLVNVRHLESLLKYSFRDPSLLVEALTHGSYMHPEISTSYQRLEFLGDAVLDYLITVHLFKEYPELSSRDLTDMRSASVNNLCYARSSVKHGLHEHILRDSQELDKQIIITVNNFEKLSLQSTFGWESESSFCEVLADIVESLAGAIFIDSGYDKERVFQSIRPLLEPLITPDTIKFNPVSELKEFCEKEHIEMNISVDSQIDGMFPVTVEVEANDRLFRHTSLSSNTKTAKRLACQEVLKSLKESTSGT</sequence>
<comment type="caution">
    <text evidence="1">The sequence shown here is derived from an EMBL/GenBank/DDBJ whole genome shotgun (WGS) entry which is preliminary data.</text>
</comment>
<gene>
    <name evidence="1" type="ORF">OWV82_009307</name>
</gene>
<evidence type="ECO:0000313" key="2">
    <source>
        <dbReference type="Proteomes" id="UP001164539"/>
    </source>
</evidence>
<keyword evidence="2" id="KW-1185">Reference proteome</keyword>